<dbReference type="Proteomes" id="UP000325315">
    <property type="component" value="Unassembled WGS sequence"/>
</dbReference>
<proteinExistence type="predicted"/>
<sequence>MENGVDQRKMLNESSESPCQTYHTMTSWHEEVKLRENSQFEAPINYYKLLMKILELMIYKPSIGNYTKNYGS</sequence>
<organism evidence="1 2">
    <name type="scientific">Gossypium australe</name>
    <dbReference type="NCBI Taxonomy" id="47621"/>
    <lineage>
        <taxon>Eukaryota</taxon>
        <taxon>Viridiplantae</taxon>
        <taxon>Streptophyta</taxon>
        <taxon>Embryophyta</taxon>
        <taxon>Tracheophyta</taxon>
        <taxon>Spermatophyta</taxon>
        <taxon>Magnoliopsida</taxon>
        <taxon>eudicotyledons</taxon>
        <taxon>Gunneridae</taxon>
        <taxon>Pentapetalae</taxon>
        <taxon>rosids</taxon>
        <taxon>malvids</taxon>
        <taxon>Malvales</taxon>
        <taxon>Malvaceae</taxon>
        <taxon>Malvoideae</taxon>
        <taxon>Gossypium</taxon>
    </lineage>
</organism>
<evidence type="ECO:0000313" key="1">
    <source>
        <dbReference type="EMBL" id="KAA3481458.1"/>
    </source>
</evidence>
<name>A0A5B6WJP3_9ROSI</name>
<accession>A0A5B6WJP3</accession>
<evidence type="ECO:0000313" key="2">
    <source>
        <dbReference type="Proteomes" id="UP000325315"/>
    </source>
</evidence>
<dbReference type="EMBL" id="SMMG02000003">
    <property type="protein sequence ID" value="KAA3481458.1"/>
    <property type="molecule type" value="Genomic_DNA"/>
</dbReference>
<gene>
    <name evidence="1" type="ORF">EPI10_021824</name>
</gene>
<protein>
    <submittedName>
        <fullName evidence="1">Uncharacterized protein</fullName>
    </submittedName>
</protein>
<comment type="caution">
    <text evidence="1">The sequence shown here is derived from an EMBL/GenBank/DDBJ whole genome shotgun (WGS) entry which is preliminary data.</text>
</comment>
<reference evidence="2" key="1">
    <citation type="journal article" date="2019" name="Plant Biotechnol. J.">
        <title>Genome sequencing of the Australian wild diploid species Gossypium australe highlights disease resistance and delayed gland morphogenesis.</title>
        <authorList>
            <person name="Cai Y."/>
            <person name="Cai X."/>
            <person name="Wang Q."/>
            <person name="Wang P."/>
            <person name="Zhang Y."/>
            <person name="Cai C."/>
            <person name="Xu Y."/>
            <person name="Wang K."/>
            <person name="Zhou Z."/>
            <person name="Wang C."/>
            <person name="Geng S."/>
            <person name="Li B."/>
            <person name="Dong Q."/>
            <person name="Hou Y."/>
            <person name="Wang H."/>
            <person name="Ai P."/>
            <person name="Liu Z."/>
            <person name="Yi F."/>
            <person name="Sun M."/>
            <person name="An G."/>
            <person name="Cheng J."/>
            <person name="Zhang Y."/>
            <person name="Shi Q."/>
            <person name="Xie Y."/>
            <person name="Shi X."/>
            <person name="Chang Y."/>
            <person name="Huang F."/>
            <person name="Chen Y."/>
            <person name="Hong S."/>
            <person name="Mi L."/>
            <person name="Sun Q."/>
            <person name="Zhang L."/>
            <person name="Zhou B."/>
            <person name="Peng R."/>
            <person name="Zhang X."/>
            <person name="Liu F."/>
        </authorList>
    </citation>
    <scope>NUCLEOTIDE SEQUENCE [LARGE SCALE GENOMIC DNA]</scope>
    <source>
        <strain evidence="2">cv. PA1801</strain>
    </source>
</reference>
<dbReference type="AlphaFoldDB" id="A0A5B6WJP3"/>
<keyword evidence="2" id="KW-1185">Reference proteome</keyword>